<dbReference type="NCBIfam" id="TIGR01920">
    <property type="entry name" value="Shik_kin_archae"/>
    <property type="match status" value="1"/>
</dbReference>
<evidence type="ECO:0000256" key="14">
    <source>
        <dbReference type="HAMAP-Rule" id="MF_00370"/>
    </source>
</evidence>
<keyword evidence="10 14" id="KW-0418">Kinase</keyword>
<evidence type="ECO:0000256" key="5">
    <source>
        <dbReference type="ARBA" id="ARBA00013853"/>
    </source>
</evidence>
<dbReference type="InterPro" id="IPR013750">
    <property type="entry name" value="GHMP_kinase_C_dom"/>
</dbReference>
<dbReference type="Pfam" id="PF00288">
    <property type="entry name" value="GHMP_kinases_N"/>
    <property type="match status" value="1"/>
</dbReference>
<evidence type="ECO:0000259" key="17">
    <source>
        <dbReference type="Pfam" id="PF08544"/>
    </source>
</evidence>
<comment type="catalytic activity">
    <reaction evidence="13 14">
        <text>shikimate + ATP = 3-phosphoshikimate + ADP + H(+)</text>
        <dbReference type="Rhea" id="RHEA:13121"/>
        <dbReference type="ChEBI" id="CHEBI:15378"/>
        <dbReference type="ChEBI" id="CHEBI:30616"/>
        <dbReference type="ChEBI" id="CHEBI:36208"/>
        <dbReference type="ChEBI" id="CHEBI:145989"/>
        <dbReference type="ChEBI" id="CHEBI:456216"/>
        <dbReference type="EC" id="2.7.1.71"/>
    </reaction>
</comment>
<gene>
    <name evidence="14" type="primary">aroK</name>
    <name evidence="18" type="ordered locus">Calag_0112</name>
</gene>
<keyword evidence="9 14" id="KW-0547">Nucleotide-binding</keyword>
<dbReference type="STRING" id="1056495.Calag_0112"/>
<dbReference type="SUPFAM" id="SSF55060">
    <property type="entry name" value="GHMP Kinase, C-terminal domain"/>
    <property type="match status" value="1"/>
</dbReference>
<evidence type="ECO:0000313" key="19">
    <source>
        <dbReference type="Proteomes" id="UP000010469"/>
    </source>
</evidence>
<evidence type="ECO:0000256" key="12">
    <source>
        <dbReference type="ARBA" id="ARBA00023141"/>
    </source>
</evidence>
<keyword evidence="8 14" id="KW-0808">Transferase</keyword>
<keyword evidence="15" id="KW-0472">Membrane</keyword>
<dbReference type="EMBL" id="CP003378">
    <property type="protein sequence ID" value="AFZ69900.1"/>
    <property type="molecule type" value="Genomic_DNA"/>
</dbReference>
<dbReference type="EC" id="2.7.1.71" evidence="4 14"/>
<feature type="domain" description="GHMP kinase C-terminal" evidence="17">
    <location>
        <begin position="207"/>
        <end position="251"/>
    </location>
</feature>
<evidence type="ECO:0000256" key="13">
    <source>
        <dbReference type="ARBA" id="ARBA00048567"/>
    </source>
</evidence>
<feature type="binding site" evidence="14">
    <location>
        <begin position="73"/>
        <end position="83"/>
    </location>
    <ligand>
        <name>ATP</name>
        <dbReference type="ChEBI" id="CHEBI:30616"/>
    </ligand>
</feature>
<reference evidence="18 19" key="1">
    <citation type="submission" date="2012-03" db="EMBL/GenBank/DDBJ databases">
        <title>Complete genome of Caldisphaera lagunensis DSM 15908.</title>
        <authorList>
            <person name="Lucas S."/>
            <person name="Copeland A."/>
            <person name="Lapidus A."/>
            <person name="Glavina del Rio T."/>
            <person name="Dalin E."/>
            <person name="Tice H."/>
            <person name="Bruce D."/>
            <person name="Goodwin L."/>
            <person name="Pitluck S."/>
            <person name="Peters L."/>
            <person name="Mikhailova N."/>
            <person name="Teshima H."/>
            <person name="Kyrpides N."/>
            <person name="Mavromatis K."/>
            <person name="Ivanova N."/>
            <person name="Brettin T."/>
            <person name="Detter J.C."/>
            <person name="Han C."/>
            <person name="Larimer F."/>
            <person name="Land M."/>
            <person name="Hauser L."/>
            <person name="Markowitz V."/>
            <person name="Cheng J.-F."/>
            <person name="Hugenholtz P."/>
            <person name="Woyke T."/>
            <person name="Wu D."/>
            <person name="Spring S."/>
            <person name="Schroeder M."/>
            <person name="Brambilla E."/>
            <person name="Klenk H.-P."/>
            <person name="Eisen J.A."/>
        </authorList>
    </citation>
    <scope>NUCLEOTIDE SEQUENCE [LARGE SCALE GENOMIC DNA]</scope>
    <source>
        <strain evidence="19">DSM 15908 / JCM 11604 / IC-154</strain>
    </source>
</reference>
<protein>
    <recommendedName>
        <fullName evidence="5 14">Shikimate kinase</fullName>
        <shortName evidence="14">SK</shortName>
        <ecNumber evidence="4 14">2.7.1.71</ecNumber>
    </recommendedName>
</protein>
<dbReference type="KEGG" id="clg:Calag_0112"/>
<keyword evidence="15" id="KW-1133">Transmembrane helix</keyword>
<dbReference type="Pfam" id="PF08544">
    <property type="entry name" value="GHMP_kinases_C"/>
    <property type="match status" value="1"/>
</dbReference>
<accession>L0AA23</accession>
<dbReference type="GO" id="GO:0005524">
    <property type="term" value="F:ATP binding"/>
    <property type="evidence" value="ECO:0007669"/>
    <property type="project" value="UniProtKB-UniRule"/>
</dbReference>
<keyword evidence="15" id="KW-0812">Transmembrane</keyword>
<dbReference type="InterPro" id="IPR006204">
    <property type="entry name" value="GHMP_kinase_N_dom"/>
</dbReference>
<evidence type="ECO:0000256" key="10">
    <source>
        <dbReference type="ARBA" id="ARBA00022777"/>
    </source>
</evidence>
<dbReference type="eggNOG" id="arCOG01025">
    <property type="taxonomic scope" value="Archaea"/>
</dbReference>
<dbReference type="RefSeq" id="WP_015231798.1">
    <property type="nucleotide sequence ID" value="NC_019791.1"/>
</dbReference>
<dbReference type="GeneID" id="14211372"/>
<dbReference type="FunCoup" id="L0AA23">
    <property type="interactions" value="55"/>
</dbReference>
<dbReference type="PANTHER" id="PTHR20861">
    <property type="entry name" value="HOMOSERINE/4-DIPHOSPHOCYTIDYL-2-C-METHYL-D-ERYTHRITOL KINASE"/>
    <property type="match status" value="1"/>
</dbReference>
<dbReference type="InterPro" id="IPR014721">
    <property type="entry name" value="Ribsml_uS5_D2-typ_fold_subgr"/>
</dbReference>
<keyword evidence="11 14" id="KW-0067">ATP-binding</keyword>
<evidence type="ECO:0000256" key="6">
    <source>
        <dbReference type="ARBA" id="ARBA00022490"/>
    </source>
</evidence>
<dbReference type="HAMAP" id="MF_00370">
    <property type="entry name" value="Shik_kinase_arch"/>
    <property type="match status" value="1"/>
</dbReference>
<name>L0AA23_CALLD</name>
<evidence type="ECO:0000256" key="2">
    <source>
        <dbReference type="ARBA" id="ARBA00004842"/>
    </source>
</evidence>
<keyword evidence="7 14" id="KW-0028">Amino-acid biosynthesis</keyword>
<dbReference type="UniPathway" id="UPA00053">
    <property type="reaction ID" value="UER00088"/>
</dbReference>
<evidence type="ECO:0000256" key="4">
    <source>
        <dbReference type="ARBA" id="ARBA00012154"/>
    </source>
</evidence>
<dbReference type="SUPFAM" id="SSF54211">
    <property type="entry name" value="Ribosomal protein S5 domain 2-like"/>
    <property type="match status" value="1"/>
</dbReference>
<evidence type="ECO:0000256" key="8">
    <source>
        <dbReference type="ARBA" id="ARBA00022679"/>
    </source>
</evidence>
<dbReference type="GO" id="GO:0008652">
    <property type="term" value="P:amino acid biosynthetic process"/>
    <property type="evidence" value="ECO:0007669"/>
    <property type="project" value="UniProtKB-KW"/>
</dbReference>
<comment type="pathway">
    <text evidence="2 14">Metabolic intermediate biosynthesis; chorismate biosynthesis; chorismate from D-erythrose 4-phosphate and phosphoenolpyruvate: step 5/7.</text>
</comment>
<dbReference type="GO" id="GO:0005737">
    <property type="term" value="C:cytoplasm"/>
    <property type="evidence" value="ECO:0007669"/>
    <property type="project" value="UniProtKB-SubCell"/>
</dbReference>
<evidence type="ECO:0000256" key="9">
    <source>
        <dbReference type="ARBA" id="ARBA00022741"/>
    </source>
</evidence>
<dbReference type="GO" id="GO:0009423">
    <property type="term" value="P:chorismate biosynthetic process"/>
    <property type="evidence" value="ECO:0007669"/>
    <property type="project" value="UniProtKB-UniRule"/>
</dbReference>
<comment type="subcellular location">
    <subcellularLocation>
        <location evidence="1 14">Cytoplasm</location>
    </subcellularLocation>
</comment>
<evidence type="ECO:0000256" key="11">
    <source>
        <dbReference type="ARBA" id="ARBA00022840"/>
    </source>
</evidence>
<dbReference type="InterPro" id="IPR036554">
    <property type="entry name" value="GHMP_kinase_C_sf"/>
</dbReference>
<dbReference type="Proteomes" id="UP000010469">
    <property type="component" value="Chromosome"/>
</dbReference>
<dbReference type="InterPro" id="IPR010189">
    <property type="entry name" value="SK_arc"/>
</dbReference>
<dbReference type="GO" id="GO:0004765">
    <property type="term" value="F:shikimate kinase activity"/>
    <property type="evidence" value="ECO:0007669"/>
    <property type="project" value="UniProtKB-UniRule"/>
</dbReference>
<dbReference type="PANTHER" id="PTHR20861:SF3">
    <property type="entry name" value="SHIKIMATE KINASE"/>
    <property type="match status" value="1"/>
</dbReference>
<evidence type="ECO:0000256" key="15">
    <source>
        <dbReference type="SAM" id="Phobius"/>
    </source>
</evidence>
<dbReference type="Gene3D" id="3.30.230.10">
    <property type="match status" value="1"/>
</dbReference>
<evidence type="ECO:0000256" key="7">
    <source>
        <dbReference type="ARBA" id="ARBA00022605"/>
    </source>
</evidence>
<keyword evidence="12 14" id="KW-0057">Aromatic amino acid biosynthesis</keyword>
<keyword evidence="19" id="KW-1185">Reference proteome</keyword>
<keyword evidence="6 14" id="KW-0963">Cytoplasm</keyword>
<dbReference type="InParanoid" id="L0AA23"/>
<dbReference type="OrthoDB" id="9602at2157"/>
<dbReference type="AlphaFoldDB" id="L0AA23"/>
<organism evidence="18 19">
    <name type="scientific">Caldisphaera lagunensis (strain DSM 15908 / JCM 11604 / ANMR 0165 / IC-154)</name>
    <dbReference type="NCBI Taxonomy" id="1056495"/>
    <lineage>
        <taxon>Archaea</taxon>
        <taxon>Thermoproteota</taxon>
        <taxon>Thermoprotei</taxon>
        <taxon>Acidilobales</taxon>
        <taxon>Caldisphaeraceae</taxon>
        <taxon>Caldisphaera</taxon>
    </lineage>
</organism>
<dbReference type="InterPro" id="IPR020568">
    <property type="entry name" value="Ribosomal_Su5_D2-typ_SF"/>
</dbReference>
<feature type="domain" description="GHMP kinase N-terminal" evidence="16">
    <location>
        <begin position="56"/>
        <end position="129"/>
    </location>
</feature>
<feature type="transmembrane region" description="Helical" evidence="15">
    <location>
        <begin position="12"/>
        <end position="33"/>
    </location>
</feature>
<dbReference type="GO" id="GO:0009073">
    <property type="term" value="P:aromatic amino acid family biosynthetic process"/>
    <property type="evidence" value="ECO:0007669"/>
    <property type="project" value="UniProtKB-KW"/>
</dbReference>
<dbReference type="HOGENOM" id="CLU_073768_0_0_2"/>
<comment type="similarity">
    <text evidence="3 14">Belongs to the GHMP kinase family. Archaeal shikimate kinase subfamily.</text>
</comment>
<sequence length="259" mass="28439">MVRIQAKMHIAYAGVSIVNAIPCGIGAVLPINLKAFAKEGKRNRNSPLINAIEDYLIKNYKIKTSFEVYSEIPEGVGLKSSSAVSVAIISSISHKLGDVYPPKLSAIITKNYNLSITGAFDDAVASYEGKISFTDNINLKILKLEKPSHDLKVIIFINDKRHDLNLSLMRENCKSFKIAFEKAFNGNIYEGIKINGYLMSEINGYDKKILDLMMEKGALTAGISGNGPAYFSLVKEGEEGPILDYLSNKGKIIVSEVLK</sequence>
<evidence type="ECO:0000259" key="16">
    <source>
        <dbReference type="Pfam" id="PF00288"/>
    </source>
</evidence>
<evidence type="ECO:0000256" key="1">
    <source>
        <dbReference type="ARBA" id="ARBA00004496"/>
    </source>
</evidence>
<proteinExistence type="inferred from homology"/>
<evidence type="ECO:0000313" key="18">
    <source>
        <dbReference type="EMBL" id="AFZ69900.1"/>
    </source>
</evidence>
<evidence type="ECO:0000256" key="3">
    <source>
        <dbReference type="ARBA" id="ARBA00010202"/>
    </source>
</evidence>